<comment type="caution">
    <text evidence="1">The sequence shown here is derived from an EMBL/GenBank/DDBJ whole genome shotgun (WGS) entry which is preliminary data.</text>
</comment>
<evidence type="ECO:0000313" key="2">
    <source>
        <dbReference type="Proteomes" id="UP001060170"/>
    </source>
</evidence>
<gene>
    <name evidence="1" type="ORF">MJO28_009981</name>
</gene>
<proteinExistence type="predicted"/>
<accession>A0ACC0E9H6</accession>
<reference evidence="2" key="1">
    <citation type="journal article" date="2018" name="BMC Genomics">
        <title>Genomic insights into host adaptation between the wheat stripe rust pathogen (Puccinia striiformis f. sp. tritici) and the barley stripe rust pathogen (Puccinia striiformis f. sp. hordei).</title>
        <authorList>
            <person name="Xia C."/>
            <person name="Wang M."/>
            <person name="Yin C."/>
            <person name="Cornejo O.E."/>
            <person name="Hulbert S.H."/>
            <person name="Chen X."/>
        </authorList>
    </citation>
    <scope>NUCLEOTIDE SEQUENCE [LARGE SCALE GENOMIC DNA]</scope>
    <source>
        <strain evidence="2">93-210</strain>
    </source>
</reference>
<name>A0ACC0E9H6_9BASI</name>
<evidence type="ECO:0000313" key="1">
    <source>
        <dbReference type="EMBL" id="KAI7948073.1"/>
    </source>
</evidence>
<organism evidence="1 2">
    <name type="scientific">Puccinia striiformis f. sp. tritici</name>
    <dbReference type="NCBI Taxonomy" id="168172"/>
    <lineage>
        <taxon>Eukaryota</taxon>
        <taxon>Fungi</taxon>
        <taxon>Dikarya</taxon>
        <taxon>Basidiomycota</taxon>
        <taxon>Pucciniomycotina</taxon>
        <taxon>Pucciniomycetes</taxon>
        <taxon>Pucciniales</taxon>
        <taxon>Pucciniaceae</taxon>
        <taxon>Puccinia</taxon>
    </lineage>
</organism>
<protein>
    <submittedName>
        <fullName evidence="1">Uncharacterized protein</fullName>
    </submittedName>
</protein>
<keyword evidence="2" id="KW-1185">Reference proteome</keyword>
<reference evidence="1 2" key="3">
    <citation type="journal article" date="2022" name="Microbiol. Spectr.">
        <title>Folding features and dynamics of 3D genome architecture in plant fungal pathogens.</title>
        <authorList>
            <person name="Xia C."/>
        </authorList>
    </citation>
    <scope>NUCLEOTIDE SEQUENCE [LARGE SCALE GENOMIC DNA]</scope>
    <source>
        <strain evidence="1 2">93-210</strain>
    </source>
</reference>
<dbReference type="EMBL" id="CM045873">
    <property type="protein sequence ID" value="KAI7948073.1"/>
    <property type="molecule type" value="Genomic_DNA"/>
</dbReference>
<reference evidence="2" key="2">
    <citation type="journal article" date="2018" name="Mol. Plant Microbe Interact.">
        <title>Genome sequence resources for the wheat stripe rust pathogen (Puccinia striiformis f. sp. tritici) and the barley stripe rust pathogen (Puccinia striiformis f. sp. hordei).</title>
        <authorList>
            <person name="Xia C."/>
            <person name="Wang M."/>
            <person name="Yin C."/>
            <person name="Cornejo O.E."/>
            <person name="Hulbert S.H."/>
            <person name="Chen X."/>
        </authorList>
    </citation>
    <scope>NUCLEOTIDE SEQUENCE [LARGE SCALE GENOMIC DNA]</scope>
    <source>
        <strain evidence="2">93-210</strain>
    </source>
</reference>
<sequence>MNEVICESPSAVLLKLQEMVHLDASRKTKTKNKAESKSNEEGAASALMHESSKGNKGKGRKPAANGKPGEPGKHNPAVTSHDADHCWQLHPELRPASWGNSTSGHTPATQLVEVDDGHESEVSMLLVETATKPIVMDTGATHHMVNDPAIFKPHSKTNIRISTGGHKNFLNATAIGSAVLMNQDGEKMVLDNVLLVPTLNRCLLSVPRLFEENLLLNKGEDNVVMVIIDGNFKIQGTVKNNLLELPSSHFAEIKTLSSCFLSSAASPDWHKRLGHPHSKYQQILVPQSETKECEVCKLCKLKTLPFKSNFKRVKSILEAVHMDLDVIESLPEPVINVEPPTSSLEPSPAVISETPRESTCDSARLAPRNINSAISTDNILSVDRRGNSILVE</sequence>
<dbReference type="Proteomes" id="UP001060170">
    <property type="component" value="Chromosome 9"/>
</dbReference>